<evidence type="ECO:0000313" key="10">
    <source>
        <dbReference type="Proteomes" id="UP000079169"/>
    </source>
</evidence>
<dbReference type="PANTHER" id="PTHR22891">
    <property type="entry name" value="EUKARYOTIC TRANSLATION INITIATION FACTOR 2C"/>
    <property type="match status" value="1"/>
</dbReference>
<dbReference type="SMART" id="SM00950">
    <property type="entry name" value="Piwi"/>
    <property type="match status" value="1"/>
</dbReference>
<dbReference type="GO" id="GO:0034587">
    <property type="term" value="P:piRNA processing"/>
    <property type="evidence" value="ECO:0007669"/>
    <property type="project" value="UniProtKB-ARBA"/>
</dbReference>
<feature type="compositionally biased region" description="Polar residues" evidence="7">
    <location>
        <begin position="30"/>
        <end position="41"/>
    </location>
</feature>
<dbReference type="STRING" id="121845.A0A1S3CYL5"/>
<keyword evidence="3" id="KW-0963">Cytoplasm</keyword>
<comment type="subcellular location">
    <subcellularLocation>
        <location evidence="1">Cytoplasm</location>
    </subcellularLocation>
</comment>
<dbReference type="Gene3D" id="3.30.420.10">
    <property type="entry name" value="Ribonuclease H-like superfamily/Ribonuclease H"/>
    <property type="match status" value="1"/>
</dbReference>
<dbReference type="Pfam" id="PF23278">
    <property type="entry name" value="Piwi_N"/>
    <property type="match status" value="1"/>
</dbReference>
<proteinExistence type="inferred from homology"/>
<dbReference type="OMA" id="EGGLKLC"/>
<dbReference type="Pfam" id="PF02171">
    <property type="entry name" value="Piwi"/>
    <property type="match status" value="1"/>
</dbReference>
<feature type="compositionally biased region" description="Low complexity" evidence="7">
    <location>
        <begin position="43"/>
        <end position="60"/>
    </location>
</feature>
<evidence type="ECO:0000256" key="6">
    <source>
        <dbReference type="ARBA" id="ARBA00038291"/>
    </source>
</evidence>
<comment type="similarity">
    <text evidence="6">Belongs to the argonaute family. Piwi subfamily.</text>
</comment>
<dbReference type="GO" id="GO:0005737">
    <property type="term" value="C:cytoplasm"/>
    <property type="evidence" value="ECO:0007669"/>
    <property type="project" value="UniProtKB-SubCell"/>
</dbReference>
<sequence length="884" mass="99876">MAGRGGRGAALKQILEAKRREEEEKRPGSLPTTSTDDTTGSHAPGIPSPSTSSPSQASEPAPKHIGRGRLLQQLLAKGVVPTSGTPGPGGDAPSSPPTQQMKALSISKSKPPSEPVYFRGELGQPIKVMVNYIDLSVKEGSGMYEYEVKFNPPIDSRGIRNRLINSLNDLLGQYKTFDGMNLFLPFKLSSDTVNTTCQTREGSDVQITIIFKRQRQFYENLMFYNILFRKIAFLLSMVQFKDCLYDPRSKLLIPQYKLEVWPGFVTAIDEYEGGLKLQIDTSCRVLRTSTCLDLIDELKEKFGGNFMERLSQALIGEIVLTRYNNQTYRIDEIDFKQTPMSTFTKRGEPKSYVDYYREAYNIEIRDKSQPMLITRVKRKTRRGTNVEESHYIAAIVPELAFLTGLSDAMRNDFQVMKSIASFTRVDPNQKLQAISKYINNVNNNKETSELLKGWGLTLNKSMETLNARILPVEKIYMGNNFVAPGSQEADWNRQVGTNPALTVVNFDQWVLIHIRRDQRNADNFLNCLNRNSNAIGIRVKKPQVIALQEEQTLSYLTALKSMRSDTQFVVIIFNAPRTDRYQAVKKYCCCERPIPSQVINSRTISREDKMKSIVMKIALQINCKLGGSLWSVQIPYDCAMVIGIDVYHEGVGSQGQNIVGLVASTNKDFTTYYSQAVIQRRGQEITDSIAQPFKQALDRFIQANSVPPKQIFIFRDGVSDGQLDSVSRVEIDQYQQIVDTIMTTLPSCSYAPKITAIIVQKRINTKIFQLLSAGERPNLANAPSGSVLDHTVTRKTLSDFFLVSQHVRQGTVTPSHYIVLRNDNNVKVDHLQRLSYKLCHLYYNWPGTIRVPAVCQYAHRIAYLTGMHLQRLPSDVLSDKLFYL</sequence>
<feature type="compositionally biased region" description="Basic and acidic residues" evidence="7">
    <location>
        <begin position="15"/>
        <end position="27"/>
    </location>
</feature>
<evidence type="ECO:0000256" key="7">
    <source>
        <dbReference type="SAM" id="MobiDB-lite"/>
    </source>
</evidence>
<evidence type="ECO:0000256" key="2">
    <source>
        <dbReference type="ARBA" id="ARBA00022473"/>
    </source>
</evidence>
<dbReference type="InterPro" id="IPR036085">
    <property type="entry name" value="PAZ_dom_sf"/>
</dbReference>
<dbReference type="AlphaFoldDB" id="A0A1S3CYL5"/>
<reference evidence="11" key="1">
    <citation type="submission" date="2025-08" db="UniProtKB">
        <authorList>
            <consortium name="RefSeq"/>
        </authorList>
    </citation>
    <scope>IDENTIFICATION</scope>
</reference>
<keyword evidence="10" id="KW-1185">Reference proteome</keyword>
<evidence type="ECO:0000256" key="5">
    <source>
        <dbReference type="ARBA" id="ARBA00023158"/>
    </source>
</evidence>
<dbReference type="InterPro" id="IPR012337">
    <property type="entry name" value="RNaseH-like_sf"/>
</dbReference>
<dbReference type="CDD" id="cd04658">
    <property type="entry name" value="Piwi_piwi-like_Euk"/>
    <property type="match status" value="1"/>
</dbReference>
<dbReference type="PaxDb" id="121845-A0A1S3CYL5"/>
<dbReference type="Gene3D" id="2.170.260.10">
    <property type="entry name" value="paz domain"/>
    <property type="match status" value="1"/>
</dbReference>
<dbReference type="GeneID" id="103507780"/>
<dbReference type="FunFam" id="2.170.260.10:FF:000003">
    <property type="entry name" value="Piwi-like RNA-mediated gene silencing 2"/>
    <property type="match status" value="1"/>
</dbReference>
<dbReference type="SUPFAM" id="SSF101690">
    <property type="entry name" value="PAZ domain"/>
    <property type="match status" value="1"/>
</dbReference>
<keyword evidence="2" id="KW-0217">Developmental protein</keyword>
<accession>A0A1S3CYL5</accession>
<keyword evidence="4" id="KW-0694">RNA-binding</keyword>
<dbReference type="InterPro" id="IPR036397">
    <property type="entry name" value="RNaseH_sf"/>
</dbReference>
<dbReference type="PROSITE" id="PS50822">
    <property type="entry name" value="PIWI"/>
    <property type="match status" value="1"/>
</dbReference>
<feature type="compositionally biased region" description="Polar residues" evidence="7">
    <location>
        <begin position="99"/>
        <end position="110"/>
    </location>
</feature>
<protein>
    <submittedName>
        <fullName evidence="11">Piwi-like protein Ago3</fullName>
    </submittedName>
</protein>
<dbReference type="Proteomes" id="UP000079169">
    <property type="component" value="Unplaced"/>
</dbReference>
<evidence type="ECO:0000256" key="4">
    <source>
        <dbReference type="ARBA" id="ARBA00022884"/>
    </source>
</evidence>
<dbReference type="InterPro" id="IPR003100">
    <property type="entry name" value="PAZ_dom"/>
</dbReference>
<dbReference type="GO" id="GO:0003723">
    <property type="term" value="F:RNA binding"/>
    <property type="evidence" value="ECO:0007669"/>
    <property type="project" value="UniProtKB-KW"/>
</dbReference>
<dbReference type="PROSITE" id="PS50821">
    <property type="entry name" value="PAZ"/>
    <property type="match status" value="1"/>
</dbReference>
<dbReference type="SUPFAM" id="SSF53098">
    <property type="entry name" value="Ribonuclease H-like"/>
    <property type="match status" value="1"/>
</dbReference>
<evidence type="ECO:0000259" key="9">
    <source>
        <dbReference type="PROSITE" id="PS50822"/>
    </source>
</evidence>
<dbReference type="InterPro" id="IPR003165">
    <property type="entry name" value="Piwi"/>
</dbReference>
<keyword evidence="5" id="KW-0943">RNA-mediated gene silencing</keyword>
<evidence type="ECO:0000256" key="3">
    <source>
        <dbReference type="ARBA" id="ARBA00022490"/>
    </source>
</evidence>
<dbReference type="Pfam" id="PF02170">
    <property type="entry name" value="PAZ"/>
    <property type="match status" value="1"/>
</dbReference>
<dbReference type="RefSeq" id="XP_008470507.1">
    <property type="nucleotide sequence ID" value="XM_008472285.2"/>
</dbReference>
<dbReference type="SMART" id="SM00949">
    <property type="entry name" value="PAZ"/>
    <property type="match status" value="1"/>
</dbReference>
<evidence type="ECO:0000256" key="1">
    <source>
        <dbReference type="ARBA" id="ARBA00004496"/>
    </source>
</evidence>
<dbReference type="KEGG" id="dci:103507780"/>
<dbReference type="CDD" id="cd02845">
    <property type="entry name" value="PAZ_piwi_like"/>
    <property type="match status" value="1"/>
</dbReference>
<evidence type="ECO:0000313" key="11">
    <source>
        <dbReference type="RefSeq" id="XP_008470507.1"/>
    </source>
</evidence>
<organism evidence="10 11">
    <name type="scientific">Diaphorina citri</name>
    <name type="common">Asian citrus psyllid</name>
    <dbReference type="NCBI Taxonomy" id="121845"/>
    <lineage>
        <taxon>Eukaryota</taxon>
        <taxon>Metazoa</taxon>
        <taxon>Ecdysozoa</taxon>
        <taxon>Arthropoda</taxon>
        <taxon>Hexapoda</taxon>
        <taxon>Insecta</taxon>
        <taxon>Pterygota</taxon>
        <taxon>Neoptera</taxon>
        <taxon>Paraneoptera</taxon>
        <taxon>Hemiptera</taxon>
        <taxon>Sternorrhyncha</taxon>
        <taxon>Psylloidea</taxon>
        <taxon>Psyllidae</taxon>
        <taxon>Diaphorininae</taxon>
        <taxon>Diaphorina</taxon>
    </lineage>
</organism>
<feature type="domain" description="Piwi" evidence="9">
    <location>
        <begin position="568"/>
        <end position="870"/>
    </location>
</feature>
<feature type="region of interest" description="Disordered" evidence="7">
    <location>
        <begin position="1"/>
        <end position="116"/>
    </location>
</feature>
<feature type="domain" description="PAZ" evidence="8">
    <location>
        <begin position="293"/>
        <end position="404"/>
    </location>
</feature>
<name>A0A1S3CYL5_DIACI</name>
<gene>
    <name evidence="11" type="primary">LOC103507780</name>
</gene>
<dbReference type="Gene3D" id="3.40.50.2300">
    <property type="match status" value="1"/>
</dbReference>
<evidence type="ECO:0000259" key="8">
    <source>
        <dbReference type="PROSITE" id="PS50821"/>
    </source>
</evidence>